<evidence type="ECO:0000256" key="1">
    <source>
        <dbReference type="ARBA" id="ARBA00004167"/>
    </source>
</evidence>
<organism evidence="9 10">
    <name type="scientific">Poecile atricapillus</name>
    <name type="common">Black-capped chickadee</name>
    <name type="synonym">Parus atricapillus</name>
    <dbReference type="NCBI Taxonomy" id="48891"/>
    <lineage>
        <taxon>Eukaryota</taxon>
        <taxon>Metazoa</taxon>
        <taxon>Chordata</taxon>
        <taxon>Craniata</taxon>
        <taxon>Vertebrata</taxon>
        <taxon>Euteleostomi</taxon>
        <taxon>Archelosauria</taxon>
        <taxon>Archosauria</taxon>
        <taxon>Dinosauria</taxon>
        <taxon>Saurischia</taxon>
        <taxon>Theropoda</taxon>
        <taxon>Coelurosauria</taxon>
        <taxon>Aves</taxon>
        <taxon>Neognathae</taxon>
        <taxon>Neoaves</taxon>
        <taxon>Telluraves</taxon>
        <taxon>Australaves</taxon>
        <taxon>Passeriformes</taxon>
        <taxon>Paridae</taxon>
        <taxon>Poecile</taxon>
    </lineage>
</organism>
<feature type="domain" description="V-type proton ATPase subunit S1/VOA1 transmembrane" evidence="8">
    <location>
        <begin position="373"/>
        <end position="411"/>
    </location>
</feature>
<evidence type="ECO:0000256" key="5">
    <source>
        <dbReference type="ARBA" id="ARBA00023136"/>
    </source>
</evidence>
<dbReference type="GO" id="GO:0030641">
    <property type="term" value="P:regulation of cellular pH"/>
    <property type="evidence" value="ECO:0007669"/>
    <property type="project" value="TreeGrafter"/>
</dbReference>
<dbReference type="GO" id="GO:0012505">
    <property type="term" value="C:endomembrane system"/>
    <property type="evidence" value="ECO:0007669"/>
    <property type="project" value="UniProtKB-ARBA"/>
</dbReference>
<dbReference type="GO" id="GO:0030659">
    <property type="term" value="C:cytoplasmic vesicle membrane"/>
    <property type="evidence" value="ECO:0007669"/>
    <property type="project" value="UniProtKB-ARBA"/>
</dbReference>
<feature type="non-terminal residue" evidence="9">
    <location>
        <position position="1"/>
    </location>
</feature>
<dbReference type="FunFam" id="2.40.160.110:FF:000003">
    <property type="entry name" value="ATPase H+ transporting accessory protein 1"/>
    <property type="match status" value="1"/>
</dbReference>
<dbReference type="InterPro" id="IPR008388">
    <property type="entry name" value="Ac45_acc_su"/>
</dbReference>
<dbReference type="InterPro" id="IPR046755">
    <property type="entry name" value="VAS1_LD"/>
</dbReference>
<keyword evidence="5 6" id="KW-0472">Membrane</keyword>
<gene>
    <name evidence="9" type="primary">Atp6ap1</name>
    <name evidence="9" type="ORF">POEATR_R09852</name>
</gene>
<dbReference type="Pfam" id="PF20520">
    <property type="entry name" value="Ac45-VOA1_TM"/>
    <property type="match status" value="1"/>
</dbReference>
<accession>A0A7K7QEX3</accession>
<evidence type="ECO:0000259" key="8">
    <source>
        <dbReference type="Pfam" id="PF20520"/>
    </source>
</evidence>
<feature type="non-terminal residue" evidence="9">
    <location>
        <position position="423"/>
    </location>
</feature>
<dbReference type="Gene3D" id="2.40.160.110">
    <property type="match status" value="1"/>
</dbReference>
<proteinExistence type="inferred from homology"/>
<name>A0A7K7QEX3_POEAT</name>
<evidence type="ECO:0000256" key="3">
    <source>
        <dbReference type="ARBA" id="ARBA00022692"/>
    </source>
</evidence>
<dbReference type="Proteomes" id="UP000540071">
    <property type="component" value="Unassembled WGS sequence"/>
</dbReference>
<dbReference type="InterPro" id="IPR046756">
    <property type="entry name" value="VAS1/VOA1_TM"/>
</dbReference>
<evidence type="ECO:0000256" key="6">
    <source>
        <dbReference type="SAM" id="Phobius"/>
    </source>
</evidence>
<dbReference type="AlphaFoldDB" id="A0A7K7QEX3"/>
<comment type="caution">
    <text evidence="9">The sequence shown here is derived from an EMBL/GenBank/DDBJ whole genome shotgun (WGS) entry which is preliminary data.</text>
</comment>
<dbReference type="PANTHER" id="PTHR12471">
    <property type="entry name" value="VACUOLAR ATP SYNTHASE SUBUNIT S1"/>
    <property type="match status" value="1"/>
</dbReference>
<sequence>AVHEGQVVSAQELMLLLQPLFTQNPRNLVLFLQDRLSTDDFTYFSESYGNKNPFQNQVNKLLINLLQEILQSSPSSLVLPAVDCKATQNLLSVLQESGDWKLTNVTNLNVSQLELNASNPNLLVVQLQPLASSLSLQFVELYMILFTDKIIGRVTMDLQERGIHFSVIYTAVRPSRISRRTDVVAELRRQLMAAEEEDSLSYPPLNVTTGNYSCILFYASNFSLKANSSVLIDLTNATFLTQNVDISASECSDSNTTLSLKYTKPVNGISSLEIRFLMTNKFYEVSARKWSTLNSVEIVQDGEKFAKFNVSGISAPAEYSFHCQLVGTSNLYPARLVPSNNEAKNWDVFISKLQIQGFNIIDNQFSYASDCTGFFTPGIWMGLVTSIILLWILTYGIHMIMQLTTNSRFDDPKGPALSVPQTE</sequence>
<keyword evidence="3 6" id="KW-0812">Transmembrane</keyword>
<dbReference type="GO" id="GO:0001671">
    <property type="term" value="F:ATPase activator activity"/>
    <property type="evidence" value="ECO:0007669"/>
    <property type="project" value="TreeGrafter"/>
</dbReference>
<comment type="similarity">
    <text evidence="2">Belongs to the vacuolar ATPase subunit S1 family.</text>
</comment>
<evidence type="ECO:0000256" key="2">
    <source>
        <dbReference type="ARBA" id="ARBA00009037"/>
    </source>
</evidence>
<dbReference type="GO" id="GO:0098588">
    <property type="term" value="C:bounding membrane of organelle"/>
    <property type="evidence" value="ECO:0007669"/>
    <property type="project" value="UniProtKB-ARBA"/>
</dbReference>
<feature type="transmembrane region" description="Helical" evidence="6">
    <location>
        <begin position="379"/>
        <end position="398"/>
    </location>
</feature>
<feature type="domain" description="V-type proton ATPase subunit S1 luminal" evidence="7">
    <location>
        <begin position="213"/>
        <end position="358"/>
    </location>
</feature>
<evidence type="ECO:0000313" key="10">
    <source>
        <dbReference type="Proteomes" id="UP000540071"/>
    </source>
</evidence>
<protein>
    <submittedName>
        <fullName evidence="9">VAS1 ATPase</fullName>
    </submittedName>
</protein>
<keyword evidence="10" id="KW-1185">Reference proteome</keyword>
<keyword evidence="4 6" id="KW-1133">Transmembrane helix</keyword>
<reference evidence="9 10" key="1">
    <citation type="submission" date="2019-09" db="EMBL/GenBank/DDBJ databases">
        <title>Bird 10,000 Genomes (B10K) Project - Family phase.</title>
        <authorList>
            <person name="Zhang G."/>
        </authorList>
    </citation>
    <scope>NUCLEOTIDE SEQUENCE [LARGE SCALE GENOMIC DNA]</scope>
    <source>
        <strain evidence="9">OUT-0023</strain>
        <tissue evidence="9">Blood</tissue>
    </source>
</reference>
<comment type="subcellular location">
    <subcellularLocation>
        <location evidence="1">Membrane</location>
        <topology evidence="1">Single-pass membrane protein</topology>
    </subcellularLocation>
</comment>
<evidence type="ECO:0000256" key="4">
    <source>
        <dbReference type="ARBA" id="ARBA00022989"/>
    </source>
</evidence>
<evidence type="ECO:0000313" key="9">
    <source>
        <dbReference type="EMBL" id="NWZ78315.1"/>
    </source>
</evidence>
<dbReference type="Pfam" id="PF05827">
    <property type="entry name" value="VAS1_LD"/>
    <property type="match status" value="1"/>
</dbReference>
<dbReference type="PANTHER" id="PTHR12471:SF6">
    <property type="entry name" value="ATPASE H+ TRANSPORTING ACCESSORY PROTEIN 1"/>
    <property type="match status" value="1"/>
</dbReference>
<dbReference type="GO" id="GO:0033176">
    <property type="term" value="C:proton-transporting V-type ATPase complex"/>
    <property type="evidence" value="ECO:0007669"/>
    <property type="project" value="TreeGrafter"/>
</dbReference>
<dbReference type="EMBL" id="VZSS01000016">
    <property type="protein sequence ID" value="NWZ78315.1"/>
    <property type="molecule type" value="Genomic_DNA"/>
</dbReference>
<evidence type="ECO:0000259" key="7">
    <source>
        <dbReference type="Pfam" id="PF05827"/>
    </source>
</evidence>